<sequence>MKKYIITLCLVVGLGTTIVGCRDYLDSDYIFDERMSIEQVFQSKDYTNEWLARGYTYLKHDYLQQVNSKKNTSFNFADDMYYGDSNYVDWKSGNYTEKGLGTGNSLY</sequence>
<evidence type="ECO:0000313" key="2">
    <source>
        <dbReference type="Proteomes" id="UP000442334"/>
    </source>
</evidence>
<dbReference type="Proteomes" id="UP000442334">
    <property type="component" value="Unassembled WGS sequence"/>
</dbReference>
<dbReference type="PROSITE" id="PS51257">
    <property type="entry name" value="PROKAR_LIPOPROTEIN"/>
    <property type="match status" value="1"/>
</dbReference>
<comment type="caution">
    <text evidence="1">The sequence shown here is derived from an EMBL/GenBank/DDBJ whole genome shotgun (WGS) entry which is preliminary data.</text>
</comment>
<protein>
    <submittedName>
        <fullName evidence="1">RagB/SusD family nutrient uptake outer membrane protein</fullName>
    </submittedName>
</protein>
<dbReference type="EMBL" id="WCUA01000199">
    <property type="protein sequence ID" value="KAB4178250.1"/>
    <property type="molecule type" value="Genomic_DNA"/>
</dbReference>
<evidence type="ECO:0000313" key="1">
    <source>
        <dbReference type="EMBL" id="KAB4178250.1"/>
    </source>
</evidence>
<reference evidence="1 2" key="1">
    <citation type="journal article" date="2019" name="Nat. Med.">
        <title>A library of human gut bacterial isolates paired with longitudinal multiomics data enables mechanistic microbiome research.</title>
        <authorList>
            <person name="Poyet M."/>
            <person name="Groussin M."/>
            <person name="Gibbons S.M."/>
            <person name="Avila-Pacheco J."/>
            <person name="Jiang X."/>
            <person name="Kearney S.M."/>
            <person name="Perrotta A.R."/>
            <person name="Berdy B."/>
            <person name="Zhao S."/>
            <person name="Lieberman T.D."/>
            <person name="Swanson P.K."/>
            <person name="Smith M."/>
            <person name="Roesemann S."/>
            <person name="Alexander J.E."/>
            <person name="Rich S.A."/>
            <person name="Livny J."/>
            <person name="Vlamakis H."/>
            <person name="Clish C."/>
            <person name="Bullock K."/>
            <person name="Deik A."/>
            <person name="Scott J."/>
            <person name="Pierce K.A."/>
            <person name="Xavier R.J."/>
            <person name="Alm E.J."/>
        </authorList>
    </citation>
    <scope>NUCLEOTIDE SEQUENCE [LARGE SCALE GENOMIC DNA]</scope>
    <source>
        <strain evidence="1 2">BIOML-A21</strain>
    </source>
</reference>
<dbReference type="AlphaFoldDB" id="A0A7J5GPN9"/>
<organism evidence="1 2">
    <name type="scientific">Bacteroides uniformis</name>
    <dbReference type="NCBI Taxonomy" id="820"/>
    <lineage>
        <taxon>Bacteria</taxon>
        <taxon>Pseudomonadati</taxon>
        <taxon>Bacteroidota</taxon>
        <taxon>Bacteroidia</taxon>
        <taxon>Bacteroidales</taxon>
        <taxon>Bacteroidaceae</taxon>
        <taxon>Bacteroides</taxon>
    </lineage>
</organism>
<feature type="non-terminal residue" evidence="1">
    <location>
        <position position="107"/>
    </location>
</feature>
<gene>
    <name evidence="1" type="ORF">GAQ34_23250</name>
</gene>
<accession>A0A7J5GPN9</accession>
<proteinExistence type="predicted"/>
<name>A0A7J5GPN9_BACUN</name>